<dbReference type="GO" id="GO:0046872">
    <property type="term" value="F:metal ion binding"/>
    <property type="evidence" value="ECO:0007669"/>
    <property type="project" value="UniProtKB-KW"/>
</dbReference>
<feature type="transmembrane region" description="Helical" evidence="7">
    <location>
        <begin position="121"/>
        <end position="139"/>
    </location>
</feature>
<name>A0A7C9HPJ7_9RHOB</name>
<keyword evidence="4 7" id="KW-1133">Transmembrane helix</keyword>
<dbReference type="GO" id="GO:0016679">
    <property type="term" value="F:oxidoreductase activity, acting on diphenols and related substances as donors"/>
    <property type="evidence" value="ECO:0007669"/>
    <property type="project" value="TreeGrafter"/>
</dbReference>
<keyword evidence="6 7" id="KW-0472">Membrane</keyword>
<comment type="similarity">
    <text evidence="7">Belongs to the MsrQ family.</text>
</comment>
<comment type="cofactor">
    <cofactor evidence="7">
        <name>FMN</name>
        <dbReference type="ChEBI" id="CHEBI:58210"/>
    </cofactor>
    <text evidence="7">Binds 1 FMN per subunit.</text>
</comment>
<evidence type="ECO:0000256" key="4">
    <source>
        <dbReference type="ARBA" id="ARBA00022989"/>
    </source>
</evidence>
<comment type="function">
    <text evidence="7">Part of the MsrPQ system that repairs oxidized periplasmic proteins containing methionine sulfoxide residues (Met-O), using respiratory chain electrons. Thus protects these proteins from oxidative-stress damage caused by reactive species of oxygen and chlorine generated by the host defense mechanisms. MsrPQ is essential for the maintenance of envelope integrity under bleach stress, rescuing a wide series of structurally unrelated periplasmic proteins from methionine oxidation. MsrQ provides electrons for reduction to the reductase catalytic subunit MsrP, using the quinone pool of the respiratory chain.</text>
</comment>
<keyword evidence="2 7" id="KW-0813">Transport</keyword>
<dbReference type="PANTHER" id="PTHR36964">
    <property type="entry name" value="PROTEIN-METHIONINE-SULFOXIDE REDUCTASE HEME-BINDING SUBUNIT MSRQ"/>
    <property type="match status" value="1"/>
</dbReference>
<reference evidence="9 10" key="1">
    <citation type="submission" date="2019-06" db="EMBL/GenBank/DDBJ databases">
        <title>Enrichment of Autotrophic Halophilic Microorganisms from Red Sea Brine Pool Using Microbial Electrosynthesis System.</title>
        <authorList>
            <person name="Alqahtani M.F."/>
            <person name="Bajracharya S."/>
            <person name="Katuri K.P."/>
            <person name="Ali M."/>
            <person name="Saikaly P.E."/>
        </authorList>
    </citation>
    <scope>NUCLEOTIDE SEQUENCE [LARGE SCALE GENOMIC DNA]</scope>
    <source>
        <strain evidence="9">MES6</strain>
    </source>
</reference>
<dbReference type="NCBIfam" id="NF003833">
    <property type="entry name" value="PRK05419.1-5"/>
    <property type="match status" value="1"/>
</dbReference>
<dbReference type="GO" id="GO:0010181">
    <property type="term" value="F:FMN binding"/>
    <property type="evidence" value="ECO:0007669"/>
    <property type="project" value="UniProtKB-UniRule"/>
</dbReference>
<keyword evidence="7" id="KW-0288">FMN</keyword>
<dbReference type="RefSeq" id="WP_273250433.1">
    <property type="nucleotide sequence ID" value="NZ_VENJ01000019.1"/>
</dbReference>
<dbReference type="InterPro" id="IPR022837">
    <property type="entry name" value="MsrQ-like"/>
</dbReference>
<dbReference type="Proteomes" id="UP000483078">
    <property type="component" value="Unassembled WGS sequence"/>
</dbReference>
<feature type="transmembrane region" description="Helical" evidence="7">
    <location>
        <begin position="175"/>
        <end position="192"/>
    </location>
</feature>
<sequence>MSIAAPINAAARLLPARLIYILCAGWVAWLFYLAATGGLGVEPINALEREYGNLSLKFLVAGLMITPLRRFAGINLIKFRRAIGVSAFFLVLAHLLVWAVLDVQNLDRIWADIVKRPYVTVGMTGFLLLLPLAVTSNNWSARNLGPKWRQLHKLTYPAAVLAAVHFIWLAKGFQIEPLIWLVVICGLLAARLRKTRRAGARAAPSGS</sequence>
<comment type="cofactor">
    <cofactor evidence="7">
        <name>heme b</name>
        <dbReference type="ChEBI" id="CHEBI:60344"/>
    </cofactor>
    <text evidence="7">Binds 1 heme b (iron(II)-protoporphyrin IX) group per subunit.</text>
</comment>
<keyword evidence="7" id="KW-0349">Heme</keyword>
<feature type="transmembrane region" description="Helical" evidence="7">
    <location>
        <begin position="83"/>
        <end position="101"/>
    </location>
</feature>
<dbReference type="Pfam" id="PF01794">
    <property type="entry name" value="Ferric_reduct"/>
    <property type="match status" value="1"/>
</dbReference>
<evidence type="ECO:0000259" key="8">
    <source>
        <dbReference type="Pfam" id="PF01794"/>
    </source>
</evidence>
<dbReference type="GO" id="GO:0030091">
    <property type="term" value="P:protein repair"/>
    <property type="evidence" value="ECO:0007669"/>
    <property type="project" value="UniProtKB-UniRule"/>
</dbReference>
<protein>
    <recommendedName>
        <fullName evidence="7">Protein-methionine-sulfoxide reductase heme-binding subunit MsrQ</fullName>
    </recommendedName>
    <alternativeName>
        <fullName evidence="7">Flavocytochrome MsrQ</fullName>
    </alternativeName>
</protein>
<evidence type="ECO:0000256" key="5">
    <source>
        <dbReference type="ARBA" id="ARBA00023004"/>
    </source>
</evidence>
<organism evidence="9 10">
    <name type="scientific">Sediminimonas qiaohouensis</name>
    <dbReference type="NCBI Taxonomy" id="552061"/>
    <lineage>
        <taxon>Bacteria</taxon>
        <taxon>Pseudomonadati</taxon>
        <taxon>Pseudomonadota</taxon>
        <taxon>Alphaproteobacteria</taxon>
        <taxon>Rhodobacterales</taxon>
        <taxon>Roseobacteraceae</taxon>
        <taxon>Sediminimonas</taxon>
    </lineage>
</organism>
<keyword evidence="7" id="KW-0479">Metal-binding</keyword>
<evidence type="ECO:0000256" key="1">
    <source>
        <dbReference type="ARBA" id="ARBA00004141"/>
    </source>
</evidence>
<evidence type="ECO:0000256" key="7">
    <source>
        <dbReference type="HAMAP-Rule" id="MF_01207"/>
    </source>
</evidence>
<comment type="subcellular location">
    <subcellularLocation>
        <location evidence="7">Cell membrane</location>
        <topology evidence="7">Multi-pass membrane protein</topology>
    </subcellularLocation>
    <subcellularLocation>
        <location evidence="1">Membrane</location>
        <topology evidence="1">Multi-pass membrane protein</topology>
    </subcellularLocation>
</comment>
<dbReference type="GO" id="GO:0009055">
    <property type="term" value="F:electron transfer activity"/>
    <property type="evidence" value="ECO:0007669"/>
    <property type="project" value="UniProtKB-UniRule"/>
</dbReference>
<keyword evidence="7" id="KW-0249">Electron transport</keyword>
<keyword evidence="5 7" id="KW-0408">Iron</keyword>
<evidence type="ECO:0000313" key="9">
    <source>
        <dbReference type="EMBL" id="MTJ05603.1"/>
    </source>
</evidence>
<feature type="transmembrane region" description="Helical" evidence="7">
    <location>
        <begin position="18"/>
        <end position="39"/>
    </location>
</feature>
<gene>
    <name evidence="7 9" type="primary">msrQ</name>
    <name evidence="9" type="ORF">FH759_13030</name>
</gene>
<dbReference type="GO" id="GO:0020037">
    <property type="term" value="F:heme binding"/>
    <property type="evidence" value="ECO:0007669"/>
    <property type="project" value="UniProtKB-UniRule"/>
</dbReference>
<comment type="caution">
    <text evidence="9">The sequence shown here is derived from an EMBL/GenBank/DDBJ whole genome shotgun (WGS) entry which is preliminary data.</text>
</comment>
<evidence type="ECO:0000256" key="2">
    <source>
        <dbReference type="ARBA" id="ARBA00022448"/>
    </source>
</evidence>
<dbReference type="PANTHER" id="PTHR36964:SF1">
    <property type="entry name" value="PROTEIN-METHIONINE-SULFOXIDE REDUCTASE HEME-BINDING SUBUNIT MSRQ"/>
    <property type="match status" value="1"/>
</dbReference>
<feature type="transmembrane region" description="Helical" evidence="7">
    <location>
        <begin position="151"/>
        <end position="169"/>
    </location>
</feature>
<accession>A0A7C9HPJ7</accession>
<keyword evidence="7" id="KW-1003">Cell membrane</keyword>
<evidence type="ECO:0000256" key="6">
    <source>
        <dbReference type="ARBA" id="ARBA00023136"/>
    </source>
</evidence>
<dbReference type="HAMAP" id="MF_01207">
    <property type="entry name" value="MsrQ"/>
    <property type="match status" value="1"/>
</dbReference>
<evidence type="ECO:0000313" key="10">
    <source>
        <dbReference type="Proteomes" id="UP000483078"/>
    </source>
</evidence>
<dbReference type="EMBL" id="VENJ01000019">
    <property type="protein sequence ID" value="MTJ05603.1"/>
    <property type="molecule type" value="Genomic_DNA"/>
</dbReference>
<comment type="subunit">
    <text evidence="7">Heterodimer of a catalytic subunit (MsrP) and a heme-binding subunit (MsrQ).</text>
</comment>
<keyword evidence="7" id="KW-0285">Flavoprotein</keyword>
<dbReference type="InterPro" id="IPR013130">
    <property type="entry name" value="Fe3_Rdtase_TM_dom"/>
</dbReference>
<dbReference type="AlphaFoldDB" id="A0A7C9HPJ7"/>
<keyword evidence="3 7" id="KW-0812">Transmembrane</keyword>
<feature type="domain" description="Ferric oxidoreductase" evidence="8">
    <location>
        <begin position="53"/>
        <end position="162"/>
    </location>
</feature>
<evidence type="ECO:0000256" key="3">
    <source>
        <dbReference type="ARBA" id="ARBA00022692"/>
    </source>
</evidence>
<proteinExistence type="inferred from homology"/>
<feature type="transmembrane region" description="Helical" evidence="7">
    <location>
        <begin position="51"/>
        <end position="71"/>
    </location>
</feature>
<dbReference type="GO" id="GO:0005886">
    <property type="term" value="C:plasma membrane"/>
    <property type="evidence" value="ECO:0007669"/>
    <property type="project" value="UniProtKB-SubCell"/>
</dbReference>